<feature type="domain" description="PBP" evidence="2">
    <location>
        <begin position="35"/>
        <end position="291"/>
    </location>
</feature>
<proteinExistence type="predicted"/>
<gene>
    <name evidence="3" type="ORF">H8B15_04630</name>
</gene>
<dbReference type="RefSeq" id="WP_187318501.1">
    <property type="nucleotide sequence ID" value="NZ_JACSCY010000003.1"/>
</dbReference>
<evidence type="ECO:0000313" key="4">
    <source>
        <dbReference type="Proteomes" id="UP000622017"/>
    </source>
</evidence>
<dbReference type="InterPro" id="IPR050811">
    <property type="entry name" value="Phosphate_ABC_transporter"/>
</dbReference>
<accession>A0ABR7MGL5</accession>
<evidence type="ECO:0000256" key="1">
    <source>
        <dbReference type="ARBA" id="ARBA00022729"/>
    </source>
</evidence>
<dbReference type="PROSITE" id="PS51257">
    <property type="entry name" value="PROKAR_LIPOPROTEIN"/>
    <property type="match status" value="1"/>
</dbReference>
<dbReference type="PANTHER" id="PTHR30570">
    <property type="entry name" value="PERIPLASMIC PHOSPHATE BINDING COMPONENT OF PHOSPHATE ABC TRANSPORTER"/>
    <property type="match status" value="1"/>
</dbReference>
<evidence type="ECO:0000313" key="3">
    <source>
        <dbReference type="EMBL" id="MBC6610191.1"/>
    </source>
</evidence>
<dbReference type="PANTHER" id="PTHR30570:SF1">
    <property type="entry name" value="PHOSPHATE-BINDING PROTEIN PSTS"/>
    <property type="match status" value="1"/>
</dbReference>
<name>A0ABR7MGL5_9BACT</name>
<protein>
    <submittedName>
        <fullName evidence="3">Substrate-binding domain-containing protein</fullName>
    </submittedName>
</protein>
<keyword evidence="4" id="KW-1185">Reference proteome</keyword>
<sequence>MMRASRWVLAGIIALAGLTASCNRPNEKGELEVNDTPTSGKLTISVDETFQPIMKAETDTFQELYQYAKITSSYKPERDVVEDLLANRSRVVVLSRELTADERATLNKDKIIPEVVRVGTDGLAIILHPSNPDTLLTMDQLRDIFTGKTTRWDQISGKKTLRDINVVFDANRSSTTRFVQDSITRGAALTSKIYASKSNPALIDYVASHPNAIGVIGANWISDRDDKTVENFLDKIRVAAVAPKASANPDDYLQPYQAYLALKTYPLRRNLYVISRDARTGLGKGLVAFVAGSKGQLIILKAGLVPAIGQTRIVNTAAQ</sequence>
<dbReference type="Gene3D" id="3.40.190.10">
    <property type="entry name" value="Periplasmic binding protein-like II"/>
    <property type="match status" value="2"/>
</dbReference>
<dbReference type="EMBL" id="JACSCY010000003">
    <property type="protein sequence ID" value="MBC6610191.1"/>
    <property type="molecule type" value="Genomic_DNA"/>
</dbReference>
<organism evidence="3 4">
    <name type="scientific">Hymenobacter citatus</name>
    <dbReference type="NCBI Taxonomy" id="2763506"/>
    <lineage>
        <taxon>Bacteria</taxon>
        <taxon>Pseudomonadati</taxon>
        <taxon>Bacteroidota</taxon>
        <taxon>Cytophagia</taxon>
        <taxon>Cytophagales</taxon>
        <taxon>Hymenobacteraceae</taxon>
        <taxon>Hymenobacter</taxon>
    </lineage>
</organism>
<comment type="caution">
    <text evidence="3">The sequence shown here is derived from an EMBL/GenBank/DDBJ whole genome shotgun (WGS) entry which is preliminary data.</text>
</comment>
<keyword evidence="1" id="KW-0732">Signal</keyword>
<dbReference type="InterPro" id="IPR024370">
    <property type="entry name" value="PBP_domain"/>
</dbReference>
<reference evidence="3 4" key="1">
    <citation type="submission" date="2020-08" db="EMBL/GenBank/DDBJ databases">
        <title>Hymenobacter sp.</title>
        <authorList>
            <person name="Kim M.K."/>
        </authorList>
    </citation>
    <scope>NUCLEOTIDE SEQUENCE [LARGE SCALE GENOMIC DNA]</scope>
    <source>
        <strain evidence="3 4">BT507</strain>
    </source>
</reference>
<evidence type="ECO:0000259" key="2">
    <source>
        <dbReference type="Pfam" id="PF12849"/>
    </source>
</evidence>
<dbReference type="SUPFAM" id="SSF53850">
    <property type="entry name" value="Periplasmic binding protein-like II"/>
    <property type="match status" value="1"/>
</dbReference>
<dbReference type="Pfam" id="PF12849">
    <property type="entry name" value="PBP_like_2"/>
    <property type="match status" value="1"/>
</dbReference>
<dbReference type="Proteomes" id="UP000622017">
    <property type="component" value="Unassembled WGS sequence"/>
</dbReference>